<dbReference type="Pfam" id="PF07075">
    <property type="entry name" value="NamZ_N"/>
    <property type="match status" value="1"/>
</dbReference>
<dbReference type="GO" id="GO:0033922">
    <property type="term" value="F:peptidoglycan beta-N-acetylmuramidase activity"/>
    <property type="evidence" value="ECO:0007669"/>
    <property type="project" value="InterPro"/>
</dbReference>
<dbReference type="Pfam" id="PF20732">
    <property type="entry name" value="NamZ_C"/>
    <property type="match status" value="1"/>
</dbReference>
<comment type="caution">
    <text evidence="3">The sequence shown here is derived from an EMBL/GenBank/DDBJ whole genome shotgun (WGS) entry which is preliminary data.</text>
</comment>
<sequence length="388" mass="43876">MKLGLEVFLEKHTEAYVGKKIGVLTNLTGVNKKLEATIDLFHHHPNLTLSALFGPEHGLRGEVQEGKLIDSSVDSYTGVPIYSLYNKDKKPNLEMLENVDVVFCDLQDIGTRYYTFIYTLANMMQMCGIAGKKVVVLDRPNPINGLTVEGNIVESNFTSFVGQFPIPVRHGMTIGELATLFQHEFSIDCELEVIPMEGWSREMYFDQTDLFWVSPTPNTTTMDMCVLYPGTCLVEGTNLSEGRGTTKPFEVIGAPFIDGRKLADEMNALQLEGVLFRPTVFKPMYQKHEGVVCEGVQLHVSDRDKLRAFEVGVLLLETIYRLYPNDITFIQSGEEERYFLDLLAGTDQLRKQITKGKTNAFLNQLPQAIKQFEEKRIKYLLYTAKDDA</sequence>
<gene>
    <name evidence="3" type="primary">ybbC</name>
    <name evidence="3" type="ORF">J43TS3_11220</name>
</gene>
<dbReference type="InterPro" id="IPR048503">
    <property type="entry name" value="NamZ_C"/>
</dbReference>
<evidence type="ECO:0000313" key="3">
    <source>
        <dbReference type="EMBL" id="GIO26511.1"/>
    </source>
</evidence>
<evidence type="ECO:0000259" key="1">
    <source>
        <dbReference type="Pfam" id="PF07075"/>
    </source>
</evidence>
<dbReference type="AlphaFoldDB" id="A0A919X5X6"/>
<name>A0A919X5X6_9BACI</name>
<organism evidence="3 4">
    <name type="scientific">Ornithinibacillus bavariensis</name>
    <dbReference type="NCBI Taxonomy" id="545502"/>
    <lineage>
        <taxon>Bacteria</taxon>
        <taxon>Bacillati</taxon>
        <taxon>Bacillota</taxon>
        <taxon>Bacilli</taxon>
        <taxon>Bacillales</taxon>
        <taxon>Bacillaceae</taxon>
        <taxon>Ornithinibacillus</taxon>
    </lineage>
</organism>
<evidence type="ECO:0000259" key="2">
    <source>
        <dbReference type="Pfam" id="PF20732"/>
    </source>
</evidence>
<dbReference type="InterPro" id="IPR048502">
    <property type="entry name" value="NamZ_N"/>
</dbReference>
<dbReference type="Gene3D" id="3.40.50.12170">
    <property type="entry name" value="Uncharacterised protein PF07075, DUF1343"/>
    <property type="match status" value="1"/>
</dbReference>
<accession>A0A919X5X6</accession>
<dbReference type="EMBL" id="BORP01000001">
    <property type="protein sequence ID" value="GIO26511.1"/>
    <property type="molecule type" value="Genomic_DNA"/>
</dbReference>
<dbReference type="PANTHER" id="PTHR42915">
    <property type="entry name" value="HYPOTHETICAL 460 KDA PROTEIN IN FEUA-SIGW INTERGENIC REGION [PRECURSOR]"/>
    <property type="match status" value="1"/>
</dbReference>
<evidence type="ECO:0008006" key="5">
    <source>
        <dbReference type="Google" id="ProtNLM"/>
    </source>
</evidence>
<dbReference type="PIRSF" id="PIRSF016719">
    <property type="entry name" value="UCP016719"/>
    <property type="match status" value="1"/>
</dbReference>
<feature type="domain" description="Peptidoglycan beta-N-acetylmuramidase NamZ C-terminal" evidence="2">
    <location>
        <begin position="226"/>
        <end position="382"/>
    </location>
</feature>
<dbReference type="PANTHER" id="PTHR42915:SF1">
    <property type="entry name" value="PEPTIDOGLYCAN BETA-N-ACETYLMURAMIDASE NAMZ"/>
    <property type="match status" value="1"/>
</dbReference>
<dbReference type="Proteomes" id="UP000676917">
    <property type="component" value="Unassembled WGS sequence"/>
</dbReference>
<reference evidence="3" key="1">
    <citation type="submission" date="2021-03" db="EMBL/GenBank/DDBJ databases">
        <title>Antimicrobial resistance genes in bacteria isolated from Japanese honey, and their potential for conferring macrolide and lincosamide resistance in the American foulbrood pathogen Paenibacillus larvae.</title>
        <authorList>
            <person name="Okamoto M."/>
            <person name="Kumagai M."/>
            <person name="Kanamori H."/>
            <person name="Takamatsu D."/>
        </authorList>
    </citation>
    <scope>NUCLEOTIDE SEQUENCE</scope>
    <source>
        <strain evidence="3">J43TS3</strain>
    </source>
</reference>
<keyword evidence="4" id="KW-1185">Reference proteome</keyword>
<feature type="domain" description="Peptidoglycan beta-N-acetylmuramidase NamZ N-terminal" evidence="1">
    <location>
        <begin position="21"/>
        <end position="222"/>
    </location>
</feature>
<dbReference type="RefSeq" id="WP_212919959.1">
    <property type="nucleotide sequence ID" value="NZ_BORP01000001.1"/>
</dbReference>
<proteinExistence type="predicted"/>
<protein>
    <recommendedName>
        <fullName evidence="5">DUF1343 domain-containing protein</fullName>
    </recommendedName>
</protein>
<evidence type="ECO:0000313" key="4">
    <source>
        <dbReference type="Proteomes" id="UP000676917"/>
    </source>
</evidence>
<dbReference type="Gene3D" id="3.90.1150.140">
    <property type="match status" value="1"/>
</dbReference>
<dbReference type="InterPro" id="IPR008302">
    <property type="entry name" value="NamZ"/>
</dbReference>